<comment type="similarity">
    <text evidence="1">Belongs to the cytochrome P450 family.</text>
</comment>
<dbReference type="CDD" id="cd00302">
    <property type="entry name" value="cytochrome_P450"/>
    <property type="match status" value="1"/>
</dbReference>
<evidence type="ECO:0000256" key="1">
    <source>
        <dbReference type="ARBA" id="ARBA00010617"/>
    </source>
</evidence>
<dbReference type="GO" id="GO:0005506">
    <property type="term" value="F:iron ion binding"/>
    <property type="evidence" value="ECO:0007669"/>
    <property type="project" value="InterPro"/>
</dbReference>
<dbReference type="Proteomes" id="UP000594342">
    <property type="component" value="Unassembled WGS sequence"/>
</dbReference>
<feature type="region of interest" description="Disordered" evidence="4">
    <location>
        <begin position="1"/>
        <end position="23"/>
    </location>
</feature>
<dbReference type="PANTHER" id="PTHR24305:SF166">
    <property type="entry name" value="CYTOCHROME P450 12A4, MITOCHONDRIAL-RELATED"/>
    <property type="match status" value="1"/>
</dbReference>
<evidence type="ECO:0000256" key="2">
    <source>
        <dbReference type="ARBA" id="ARBA00022723"/>
    </source>
</evidence>
<evidence type="ECO:0000313" key="6">
    <source>
        <dbReference type="Proteomes" id="UP000594342"/>
    </source>
</evidence>
<evidence type="ECO:0000256" key="4">
    <source>
        <dbReference type="SAM" id="MobiDB-lite"/>
    </source>
</evidence>
<comment type="caution">
    <text evidence="5">The sequence shown here is derived from an EMBL/GenBank/DDBJ whole genome shotgun (WGS) entry which is preliminary data.</text>
</comment>
<dbReference type="EMBL" id="UPSH01000002">
    <property type="protein sequence ID" value="VBB19058.1"/>
    <property type="molecule type" value="Genomic_DNA"/>
</dbReference>
<dbReference type="Gene3D" id="1.10.630.10">
    <property type="entry name" value="Cytochrome P450"/>
    <property type="match status" value="1"/>
</dbReference>
<dbReference type="Pfam" id="PF00067">
    <property type="entry name" value="p450"/>
    <property type="match status" value="1"/>
</dbReference>
<sequence>MSRPISHRLPGPWKNMDPNEGNQPEITESIMNGTTHELFRTWRDKYGPVFVFYEKGPTSGQLHARLVIGDAGLAKKMIGEFGQKIPDYQRIHVLGPKGVLSTGDHNIWSTQRRELSKVLSHKAVMKKADAIIDDMDDFLKCSEITKSVTNSTPIDLYPLLINTTFRMLIHSAFGKGVDFSDEEIDTIRVAIDDCVVKGIMSISHDEPDHKASIDVINNFIEKIKTNVVPAPDSIFGVIRKKNDDGTFVFSDEEQNNLMTTFLFAGHETTAKTIYWTIIELARNPVVQEKLYKEITAFEKIHGANVYNQLINMKYMTSVIQESMRLWPVVAGGTFRHVPKRMMILGDYFEENDTVIFSIDLPQSSKIWGTPEEFNPERTRHLSHFYPFSIPPRDCLGKNMALTEIRVSVFKFIREFEVSMDDPNTVVSGYYVGTMKPNGDIFLRLKRRHRIVAKL</sequence>
<dbReference type="PRINTS" id="PR00385">
    <property type="entry name" value="P450"/>
</dbReference>
<keyword evidence="3" id="KW-0408">Iron</keyword>
<dbReference type="GO" id="GO:0004497">
    <property type="term" value="F:monooxygenase activity"/>
    <property type="evidence" value="ECO:0007669"/>
    <property type="project" value="InterPro"/>
</dbReference>
<evidence type="ECO:0000256" key="3">
    <source>
        <dbReference type="ARBA" id="ARBA00023004"/>
    </source>
</evidence>
<dbReference type="InterPro" id="IPR050121">
    <property type="entry name" value="Cytochrome_P450_monoxygenase"/>
</dbReference>
<evidence type="ECO:0000313" key="5">
    <source>
        <dbReference type="EMBL" id="VBB19058.1"/>
    </source>
</evidence>
<dbReference type="InterPro" id="IPR002403">
    <property type="entry name" value="Cyt_P450_E_grp-IV"/>
</dbReference>
<dbReference type="InterPro" id="IPR001128">
    <property type="entry name" value="Cyt_P450"/>
</dbReference>
<accession>A0A5K0UAK4</accession>
<dbReference type="PANTHER" id="PTHR24305">
    <property type="entry name" value="CYTOCHROME P450"/>
    <property type="match status" value="1"/>
</dbReference>
<dbReference type="SUPFAM" id="SSF48264">
    <property type="entry name" value="Cytochrome P450"/>
    <property type="match status" value="1"/>
</dbReference>
<reference evidence="5 6" key="1">
    <citation type="submission" date="2018-10" db="EMBL/GenBank/DDBJ databases">
        <authorList>
            <consortium name="IHU Genomes"/>
        </authorList>
    </citation>
    <scope>NUCLEOTIDE SEQUENCE [LARGE SCALE GENOMIC DNA]</scope>
    <source>
        <strain evidence="5 6">A1</strain>
    </source>
</reference>
<gene>
    <name evidence="5" type="ORF">YASMINEVIRUS_1590</name>
</gene>
<keyword evidence="2" id="KW-0479">Metal-binding</keyword>
<dbReference type="GO" id="GO:0020037">
    <property type="term" value="F:heme binding"/>
    <property type="evidence" value="ECO:0007669"/>
    <property type="project" value="InterPro"/>
</dbReference>
<dbReference type="InterPro" id="IPR036396">
    <property type="entry name" value="Cyt_P450_sf"/>
</dbReference>
<dbReference type="PRINTS" id="PR00465">
    <property type="entry name" value="EP450IV"/>
</dbReference>
<protein>
    <submittedName>
        <fullName evidence="5">Putative cholesterol 24-hydroxylase</fullName>
    </submittedName>
</protein>
<proteinExistence type="inferred from homology"/>
<name>A0A5K0UAK4_9VIRU</name>
<dbReference type="GO" id="GO:0016705">
    <property type="term" value="F:oxidoreductase activity, acting on paired donors, with incorporation or reduction of molecular oxygen"/>
    <property type="evidence" value="ECO:0007669"/>
    <property type="project" value="InterPro"/>
</dbReference>
<keyword evidence="6" id="KW-1185">Reference proteome</keyword>
<organism evidence="5 6">
    <name type="scientific">Yasminevirus sp. GU-2018</name>
    <dbReference type="NCBI Taxonomy" id="2420051"/>
    <lineage>
        <taxon>Viruses</taxon>
        <taxon>Varidnaviria</taxon>
        <taxon>Bamfordvirae</taxon>
        <taxon>Nucleocytoviricota</taxon>
        <taxon>Megaviricetes</taxon>
        <taxon>Imitervirales</taxon>
        <taxon>Mimiviridae</taxon>
        <taxon>Klosneuvirinae</taxon>
        <taxon>Yasminevirus</taxon>
        <taxon>Yasminevirus saudimassiliense</taxon>
    </lineage>
</organism>